<reference evidence="1 2" key="1">
    <citation type="submission" date="2018-04" db="EMBL/GenBank/DDBJ databases">
        <title>Pedobacter chongqingensis sp. nov., isolated from a rottenly hemp rope.</title>
        <authorList>
            <person name="Cai Y."/>
        </authorList>
    </citation>
    <scope>NUCLEOTIDE SEQUENCE [LARGE SCALE GENOMIC DNA]</scope>
    <source>
        <strain evidence="1 2">FJ4-8</strain>
    </source>
</reference>
<dbReference type="Gene3D" id="2.170.120.30">
    <property type="match status" value="1"/>
</dbReference>
<dbReference type="Proteomes" id="UP000245647">
    <property type="component" value="Unassembled WGS sequence"/>
</dbReference>
<dbReference type="Pfam" id="PF07949">
    <property type="entry name" value="YbbR"/>
    <property type="match status" value="1"/>
</dbReference>
<keyword evidence="2" id="KW-1185">Reference proteome</keyword>
<dbReference type="Gene3D" id="2.170.120.40">
    <property type="entry name" value="YbbR-like domain"/>
    <property type="match status" value="1"/>
</dbReference>
<dbReference type="EMBL" id="QEAS01000012">
    <property type="protein sequence ID" value="PWG79777.1"/>
    <property type="molecule type" value="Genomic_DNA"/>
</dbReference>
<dbReference type="PANTHER" id="PTHR37804:SF1">
    <property type="entry name" value="CDAA REGULATORY PROTEIN CDAR"/>
    <property type="match status" value="1"/>
</dbReference>
<evidence type="ECO:0008006" key="3">
    <source>
        <dbReference type="Google" id="ProtNLM"/>
    </source>
</evidence>
<protein>
    <recommendedName>
        <fullName evidence="3">YbbR-like domain-containing protein</fullName>
    </recommendedName>
</protein>
<accession>A0A2U2PEE9</accession>
<organism evidence="1 2">
    <name type="scientific">Pararcticibacter amylolyticus</name>
    <dbReference type="NCBI Taxonomy" id="2173175"/>
    <lineage>
        <taxon>Bacteria</taxon>
        <taxon>Pseudomonadati</taxon>
        <taxon>Bacteroidota</taxon>
        <taxon>Sphingobacteriia</taxon>
        <taxon>Sphingobacteriales</taxon>
        <taxon>Sphingobacteriaceae</taxon>
        <taxon>Pararcticibacter</taxon>
    </lineage>
</organism>
<dbReference type="AlphaFoldDB" id="A0A2U2PEE9"/>
<sequence>MAFVTLNRIERRRMTVFLTCLVVAVLTWLFIALSGKYKYRVDTRITYINPPENKAYHPLQDDSVSLEVEGSGWHLLFSRLRLNPQSVEVNLRSLNSRNYLVFSNQLNDLNKQFDSNQRVISVSPDTLFFDFSKRIVKKVPIRLVSDLAFKKNYGISNDIKLTPAQVTVNGAAEDLKKITYWSTLPLKRQDISVDLTAKVGIAPPGQNNIDVYPQSVKVEIPVDIFTEKVIEVPVEVLNAKGLSVKLLPEKVKVTIFCALENYPSIDRESFRAAVDLKDWLERGATQLPVSFRKFPPFCRLIKTEPQVVDFFVKR</sequence>
<name>A0A2U2PEE9_9SPHI</name>
<gene>
    <name evidence="1" type="ORF">DDR33_15305</name>
</gene>
<dbReference type="InterPro" id="IPR053154">
    <property type="entry name" value="c-di-AMP_regulator"/>
</dbReference>
<proteinExistence type="predicted"/>
<evidence type="ECO:0000313" key="2">
    <source>
        <dbReference type="Proteomes" id="UP000245647"/>
    </source>
</evidence>
<dbReference type="PANTHER" id="PTHR37804">
    <property type="entry name" value="CDAA REGULATORY PROTEIN CDAR"/>
    <property type="match status" value="1"/>
</dbReference>
<comment type="caution">
    <text evidence="1">The sequence shown here is derived from an EMBL/GenBank/DDBJ whole genome shotgun (WGS) entry which is preliminary data.</text>
</comment>
<evidence type="ECO:0000313" key="1">
    <source>
        <dbReference type="EMBL" id="PWG79777.1"/>
    </source>
</evidence>
<dbReference type="InterPro" id="IPR012505">
    <property type="entry name" value="YbbR"/>
</dbReference>